<comment type="similarity">
    <text evidence="1">Belongs to the proteasome subunit S5A family.</text>
</comment>
<proteinExistence type="inferred from homology"/>
<feature type="compositionally biased region" description="Low complexity" evidence="3">
    <location>
        <begin position="316"/>
        <end position="327"/>
    </location>
</feature>
<dbReference type="PROSITE" id="PS50330">
    <property type="entry name" value="UIM"/>
    <property type="match status" value="2"/>
</dbReference>
<dbReference type="GO" id="GO:0005634">
    <property type="term" value="C:nucleus"/>
    <property type="evidence" value="ECO:0007669"/>
    <property type="project" value="TreeGrafter"/>
</dbReference>
<evidence type="ECO:0000313" key="6">
    <source>
        <dbReference type="Proteomes" id="UP001145021"/>
    </source>
</evidence>
<keyword evidence="6" id="KW-1185">Reference proteome</keyword>
<dbReference type="Gene3D" id="3.40.50.410">
    <property type="entry name" value="von Willebrand factor, type A domain"/>
    <property type="match status" value="1"/>
</dbReference>
<feature type="region of interest" description="Disordered" evidence="3">
    <location>
        <begin position="224"/>
        <end position="345"/>
    </location>
</feature>
<dbReference type="PANTHER" id="PTHR10223">
    <property type="entry name" value="26S PROTEASOME NON-ATPASE REGULATORY SUBUNIT 4"/>
    <property type="match status" value="1"/>
</dbReference>
<dbReference type="EMBL" id="JANBOH010000306">
    <property type="protein sequence ID" value="KAJ1643016.1"/>
    <property type="molecule type" value="Genomic_DNA"/>
</dbReference>
<comment type="caution">
    <text evidence="5">The sequence shown here is derived from an EMBL/GenBank/DDBJ whole genome shotgun (WGS) entry which is preliminary data.</text>
</comment>
<reference evidence="5" key="1">
    <citation type="submission" date="2022-07" db="EMBL/GenBank/DDBJ databases">
        <title>Phylogenomic reconstructions and comparative analyses of Kickxellomycotina fungi.</title>
        <authorList>
            <person name="Reynolds N.K."/>
            <person name="Stajich J.E."/>
            <person name="Barry K."/>
            <person name="Grigoriev I.V."/>
            <person name="Crous P."/>
            <person name="Smith M.E."/>
        </authorList>
    </citation>
    <scope>NUCLEOTIDE SEQUENCE</scope>
    <source>
        <strain evidence="5">NBRC 105413</strain>
    </source>
</reference>
<feature type="compositionally biased region" description="Basic and acidic residues" evidence="3">
    <location>
        <begin position="328"/>
        <end position="345"/>
    </location>
</feature>
<dbReference type="Pfam" id="PF13519">
    <property type="entry name" value="VWA_2"/>
    <property type="match status" value="1"/>
</dbReference>
<dbReference type="SUPFAM" id="SSF53300">
    <property type="entry name" value="vWA-like"/>
    <property type="match status" value="1"/>
</dbReference>
<evidence type="ECO:0000256" key="3">
    <source>
        <dbReference type="SAM" id="MobiDB-lite"/>
    </source>
</evidence>
<dbReference type="PROSITE" id="PS50234">
    <property type="entry name" value="VWFA"/>
    <property type="match status" value="1"/>
</dbReference>
<protein>
    <submittedName>
        <fullName evidence="5">Proteasome regulatory particle base subunit rpn10</fullName>
    </submittedName>
</protein>
<dbReference type="Proteomes" id="UP001145021">
    <property type="component" value="Unassembled WGS sequence"/>
</dbReference>
<dbReference type="InterPro" id="IPR003903">
    <property type="entry name" value="UIM_dom"/>
</dbReference>
<dbReference type="InterPro" id="IPR027040">
    <property type="entry name" value="PSMD4"/>
</dbReference>
<sequence>MVLEATVLVIDNSEWSRNGDYTPNRFQAQIDAVHFLFGIKRNDNPENTVGLIANGGESPDVRVSLTADLGVMLKGMQGIEIRGESHFDTGIQIAQLVLKHRANKHQKPRIIAFVSSPIAADEKSLVKLGKKLKKNSISIDIINFGEIAANEQKLTAFIEAANNNDTSHLVTIPPGPHVLSEQIRASPIAGEISSGAGGSGGGEFDFGMDSDMDPELALALRMSLQEEEERQRREAAQQGGGGGGGGSGRAGDAANQGGAGDDGDAVMEDLDEDEQIRRAIQMSLMESGSGNDQSDDVVASLIGGLPGVDKDDPELQDALGASSSSSDQSKDHTGDSSNKDHSQDK</sequence>
<feature type="domain" description="VWFA" evidence="4">
    <location>
        <begin position="5"/>
        <end position="192"/>
    </location>
</feature>
<dbReference type="PANTHER" id="PTHR10223:SF0">
    <property type="entry name" value="26S PROTEASOME NON-ATPASE REGULATORY SUBUNIT 4"/>
    <property type="match status" value="1"/>
</dbReference>
<dbReference type="GO" id="GO:0043161">
    <property type="term" value="P:proteasome-mediated ubiquitin-dependent protein catabolic process"/>
    <property type="evidence" value="ECO:0007669"/>
    <property type="project" value="TreeGrafter"/>
</dbReference>
<feature type="compositionally biased region" description="Gly residues" evidence="3">
    <location>
        <begin position="238"/>
        <end position="249"/>
    </location>
</feature>
<dbReference type="Gene3D" id="6.10.250.380">
    <property type="match status" value="1"/>
</dbReference>
<evidence type="ECO:0000256" key="2">
    <source>
        <dbReference type="ARBA" id="ARBA00022942"/>
    </source>
</evidence>
<dbReference type="GO" id="GO:0008540">
    <property type="term" value="C:proteasome regulatory particle, base subcomplex"/>
    <property type="evidence" value="ECO:0007669"/>
    <property type="project" value="TreeGrafter"/>
</dbReference>
<evidence type="ECO:0000256" key="1">
    <source>
        <dbReference type="ARBA" id="ARBA00005574"/>
    </source>
</evidence>
<gene>
    <name evidence="5" type="primary">RPN10</name>
    <name evidence="5" type="ORF">LPJ64_005171</name>
</gene>
<organism evidence="5 6">
    <name type="scientific">Coemansia asiatica</name>
    <dbReference type="NCBI Taxonomy" id="1052880"/>
    <lineage>
        <taxon>Eukaryota</taxon>
        <taxon>Fungi</taxon>
        <taxon>Fungi incertae sedis</taxon>
        <taxon>Zoopagomycota</taxon>
        <taxon>Kickxellomycotina</taxon>
        <taxon>Kickxellomycetes</taxon>
        <taxon>Kickxellales</taxon>
        <taxon>Kickxellaceae</taxon>
        <taxon>Coemansia</taxon>
    </lineage>
</organism>
<dbReference type="AlphaFoldDB" id="A0A9W7XI77"/>
<dbReference type="GO" id="GO:0005829">
    <property type="term" value="C:cytosol"/>
    <property type="evidence" value="ECO:0007669"/>
    <property type="project" value="TreeGrafter"/>
</dbReference>
<dbReference type="Gene3D" id="6.10.140.100">
    <property type="match status" value="1"/>
</dbReference>
<dbReference type="SMART" id="SM00327">
    <property type="entry name" value="VWA"/>
    <property type="match status" value="1"/>
</dbReference>
<dbReference type="InterPro" id="IPR002035">
    <property type="entry name" value="VWF_A"/>
</dbReference>
<feature type="compositionally biased region" description="Acidic residues" evidence="3">
    <location>
        <begin position="261"/>
        <end position="274"/>
    </location>
</feature>
<evidence type="ECO:0000259" key="4">
    <source>
        <dbReference type="PROSITE" id="PS50234"/>
    </source>
</evidence>
<accession>A0A9W7XI77</accession>
<keyword evidence="2 5" id="KW-0647">Proteasome</keyword>
<name>A0A9W7XI77_9FUNG</name>
<dbReference type="Pfam" id="PF02809">
    <property type="entry name" value="UIM"/>
    <property type="match status" value="2"/>
</dbReference>
<evidence type="ECO:0000313" key="5">
    <source>
        <dbReference type="EMBL" id="KAJ1643016.1"/>
    </source>
</evidence>
<dbReference type="InterPro" id="IPR036465">
    <property type="entry name" value="vWFA_dom_sf"/>
</dbReference>
<dbReference type="GO" id="GO:0036435">
    <property type="term" value="F:K48-linked polyubiquitin modification-dependent protein binding"/>
    <property type="evidence" value="ECO:0007669"/>
    <property type="project" value="UniProtKB-ARBA"/>
</dbReference>
<dbReference type="SMART" id="SM00726">
    <property type="entry name" value="UIM"/>
    <property type="match status" value="2"/>
</dbReference>
<dbReference type="FunFam" id="3.40.50.410:FF:000005">
    <property type="entry name" value="26S proteasome non-ATPase regulatory subunit 4"/>
    <property type="match status" value="1"/>
</dbReference>